<evidence type="ECO:0000313" key="5">
    <source>
        <dbReference type="Proteomes" id="UP000289691"/>
    </source>
</evidence>
<evidence type="ECO:0000256" key="2">
    <source>
        <dbReference type="ARBA" id="ARBA00022801"/>
    </source>
</evidence>
<gene>
    <name evidence="4" type="ORF">EAF64_17035</name>
</gene>
<dbReference type="Proteomes" id="UP000289691">
    <property type="component" value="Unassembled WGS sequence"/>
</dbReference>
<reference evidence="4 5" key="1">
    <citation type="submission" date="2019-01" db="EMBL/GenBank/DDBJ databases">
        <title>Halorientalis sp. F13-25 a new haloarchaeum isolated from hypersaline water.</title>
        <authorList>
            <person name="Ana D.-V."/>
            <person name="Cristina S.-P."/>
            <person name="Antonio V."/>
        </authorList>
    </citation>
    <scope>NUCLEOTIDE SEQUENCE [LARGE SCALE GENOMIC DNA]</scope>
    <source>
        <strain evidence="4 5">F13-25</strain>
    </source>
</reference>
<dbReference type="PROSITE" id="PS51462">
    <property type="entry name" value="NUDIX"/>
    <property type="match status" value="1"/>
</dbReference>
<comment type="cofactor">
    <cofactor evidence="1">
        <name>Mg(2+)</name>
        <dbReference type="ChEBI" id="CHEBI:18420"/>
    </cofactor>
</comment>
<protein>
    <submittedName>
        <fullName evidence="4">NUDIX hydrolase</fullName>
    </submittedName>
</protein>
<dbReference type="SUPFAM" id="SSF55811">
    <property type="entry name" value="Nudix"/>
    <property type="match status" value="1"/>
</dbReference>
<dbReference type="PANTHER" id="PTHR11839">
    <property type="entry name" value="UDP/ADP-SUGAR PYROPHOSPHATASE"/>
    <property type="match status" value="1"/>
</dbReference>
<name>A0A498KTP0_9EURY</name>
<feature type="domain" description="Nudix hydrolase" evidence="3">
    <location>
        <begin position="51"/>
        <end position="181"/>
    </location>
</feature>
<proteinExistence type="predicted"/>
<dbReference type="GO" id="GO:0019693">
    <property type="term" value="P:ribose phosphate metabolic process"/>
    <property type="evidence" value="ECO:0007669"/>
    <property type="project" value="TreeGrafter"/>
</dbReference>
<evidence type="ECO:0000313" key="4">
    <source>
        <dbReference type="EMBL" id="RXK47475.1"/>
    </source>
</evidence>
<evidence type="ECO:0000259" key="3">
    <source>
        <dbReference type="PROSITE" id="PS51462"/>
    </source>
</evidence>
<dbReference type="EMBL" id="RDFA01000006">
    <property type="protein sequence ID" value="RXK47475.1"/>
    <property type="molecule type" value="Genomic_DNA"/>
</dbReference>
<dbReference type="InterPro" id="IPR000086">
    <property type="entry name" value="NUDIX_hydrolase_dom"/>
</dbReference>
<accession>A0A498KTP0</accession>
<keyword evidence="5" id="KW-1185">Reference proteome</keyword>
<dbReference type="InterPro" id="IPR015797">
    <property type="entry name" value="NUDIX_hydrolase-like_dom_sf"/>
</dbReference>
<dbReference type="PANTHER" id="PTHR11839:SF18">
    <property type="entry name" value="NUDIX HYDROLASE DOMAIN-CONTAINING PROTEIN"/>
    <property type="match status" value="1"/>
</dbReference>
<dbReference type="Pfam" id="PF00293">
    <property type="entry name" value="NUDIX"/>
    <property type="match status" value="1"/>
</dbReference>
<dbReference type="CDD" id="cd03424">
    <property type="entry name" value="NUDIX_ADPRase_Nudt5_UGPPase_Nudt14"/>
    <property type="match status" value="1"/>
</dbReference>
<dbReference type="OrthoDB" id="104705at2157"/>
<evidence type="ECO:0000256" key="1">
    <source>
        <dbReference type="ARBA" id="ARBA00001946"/>
    </source>
</evidence>
<keyword evidence="2 4" id="KW-0378">Hydrolase</keyword>
<dbReference type="AlphaFoldDB" id="A0A498KTP0"/>
<dbReference type="Gene3D" id="3.90.79.10">
    <property type="entry name" value="Nucleoside Triphosphate Pyrophosphohydrolase"/>
    <property type="match status" value="1"/>
</dbReference>
<comment type="caution">
    <text evidence="4">The sequence shown here is derived from an EMBL/GenBank/DDBJ whole genome shotgun (WGS) entry which is preliminary data.</text>
</comment>
<dbReference type="GO" id="GO:0006753">
    <property type="term" value="P:nucleoside phosphate metabolic process"/>
    <property type="evidence" value="ECO:0007669"/>
    <property type="project" value="TreeGrafter"/>
</dbReference>
<dbReference type="RefSeq" id="WP_129070178.1">
    <property type="nucleotide sequence ID" value="NZ_RDFA01000006.1"/>
</dbReference>
<dbReference type="GO" id="GO:0016787">
    <property type="term" value="F:hydrolase activity"/>
    <property type="evidence" value="ECO:0007669"/>
    <property type="project" value="UniProtKB-KW"/>
</dbReference>
<sequence length="189" mass="20655">MTDDATHDGHSESLAWETLYGETAYICPGFDVQREQVRLPDGTETDFDYLSESESVVVLPFTPDDAVVVIEEWRQAVKRVNRGLPAGGVEGEDADLDATAHRELEEETGYEADAVEHLTTVEPANGFSDAVFHYFVATGCEPTGDQALDHNESISVETADFDDLLAAVESGDCRDGRTAFGVCHYELFG</sequence>
<organism evidence="4 5">
    <name type="scientific">Halorientalis pallida</name>
    <dbReference type="NCBI Taxonomy" id="2479928"/>
    <lineage>
        <taxon>Archaea</taxon>
        <taxon>Methanobacteriati</taxon>
        <taxon>Methanobacteriota</taxon>
        <taxon>Stenosarchaea group</taxon>
        <taxon>Halobacteria</taxon>
        <taxon>Halobacteriales</taxon>
        <taxon>Haloarculaceae</taxon>
        <taxon>Halorientalis</taxon>
    </lineage>
</organism>